<dbReference type="InterPro" id="IPR029063">
    <property type="entry name" value="SAM-dependent_MTases_sf"/>
</dbReference>
<organism evidence="1 2">
    <name type="scientific">Tanacetum coccineum</name>
    <dbReference type="NCBI Taxonomy" id="301880"/>
    <lineage>
        <taxon>Eukaryota</taxon>
        <taxon>Viridiplantae</taxon>
        <taxon>Streptophyta</taxon>
        <taxon>Embryophyta</taxon>
        <taxon>Tracheophyta</taxon>
        <taxon>Spermatophyta</taxon>
        <taxon>Magnoliopsida</taxon>
        <taxon>eudicotyledons</taxon>
        <taxon>Gunneridae</taxon>
        <taxon>Pentapetalae</taxon>
        <taxon>asterids</taxon>
        <taxon>campanulids</taxon>
        <taxon>Asterales</taxon>
        <taxon>Asteraceae</taxon>
        <taxon>Asteroideae</taxon>
        <taxon>Anthemideae</taxon>
        <taxon>Anthemidinae</taxon>
        <taxon>Tanacetum</taxon>
    </lineage>
</organism>
<dbReference type="EMBL" id="BQNB010016482">
    <property type="protein sequence ID" value="GJT52289.1"/>
    <property type="molecule type" value="Genomic_DNA"/>
</dbReference>
<evidence type="ECO:0000313" key="2">
    <source>
        <dbReference type="Proteomes" id="UP001151760"/>
    </source>
</evidence>
<evidence type="ECO:0000313" key="1">
    <source>
        <dbReference type="EMBL" id="GJT52289.1"/>
    </source>
</evidence>
<gene>
    <name evidence="1" type="ORF">Tco_0978446</name>
</gene>
<accession>A0ABQ5EN91</accession>
<name>A0ABQ5EN91_9ASTR</name>
<proteinExistence type="predicted"/>
<reference evidence="1" key="2">
    <citation type="submission" date="2022-01" db="EMBL/GenBank/DDBJ databases">
        <authorList>
            <person name="Yamashiro T."/>
            <person name="Shiraishi A."/>
            <person name="Satake H."/>
            <person name="Nakayama K."/>
        </authorList>
    </citation>
    <scope>NUCLEOTIDE SEQUENCE</scope>
</reference>
<dbReference type="Gene3D" id="3.40.50.150">
    <property type="entry name" value="Vaccinia Virus protein VP39"/>
    <property type="match status" value="1"/>
</dbReference>
<comment type="caution">
    <text evidence="1">The sequence shown here is derived from an EMBL/GenBank/DDBJ whole genome shotgun (WGS) entry which is preliminary data.</text>
</comment>
<dbReference type="Proteomes" id="UP001151760">
    <property type="component" value="Unassembled WGS sequence"/>
</dbReference>
<sequence length="354" mass="40274">MPAVIITLIPTLILPWRIDPSLLLRIRGPGFIISTLVDNIIVVYVLYPPISLLPPFMVGGAVDCHVGRIPFFSISSLSEPHTVRSNAANVEEKTSSVNVLQLPFSSQQTSKGGSNMEYVRIRVVIQGVQRVLKRNWIFISIAYGQPLFRRPLFNAHEFTWSIDYYTFGDGFHYFFYILRKIMESDSFHVPSLGSSVGLKPSLEYMSIELAGVDRPGLYRLLMFQAMHLVSQVWPGLRPRMVFCLAYEHKSAGLCSFDAIAPCVAAIHGVRRWLQWESQVKSIKEEEEKAAKLAAITETKEIKNNRDDGSPKVSLASGENGQWVNEEQECNHVDINLFDDVNKYKKKDWWNFSRM</sequence>
<protein>
    <submittedName>
        <fullName evidence="1">Uncharacterized protein</fullName>
    </submittedName>
</protein>
<reference evidence="1" key="1">
    <citation type="journal article" date="2022" name="Int. J. Mol. Sci.">
        <title>Draft Genome of Tanacetum Coccineum: Genomic Comparison of Closely Related Tanacetum-Family Plants.</title>
        <authorList>
            <person name="Yamashiro T."/>
            <person name="Shiraishi A."/>
            <person name="Nakayama K."/>
            <person name="Satake H."/>
        </authorList>
    </citation>
    <scope>NUCLEOTIDE SEQUENCE</scope>
</reference>
<keyword evidence="2" id="KW-1185">Reference proteome</keyword>